<evidence type="ECO:0000313" key="12">
    <source>
        <dbReference type="EMBL" id="HIV03116.1"/>
    </source>
</evidence>
<evidence type="ECO:0000259" key="11">
    <source>
        <dbReference type="Pfam" id="PF08544"/>
    </source>
</evidence>
<evidence type="ECO:0000256" key="3">
    <source>
        <dbReference type="ARBA" id="ARBA00017473"/>
    </source>
</evidence>
<dbReference type="Proteomes" id="UP000886743">
    <property type="component" value="Unassembled WGS sequence"/>
</dbReference>
<evidence type="ECO:0000256" key="1">
    <source>
        <dbReference type="ARBA" id="ARBA00009684"/>
    </source>
</evidence>
<dbReference type="Pfam" id="PF08544">
    <property type="entry name" value="GHMP_kinases_C"/>
    <property type="match status" value="1"/>
</dbReference>
<feature type="domain" description="GHMP kinase C-terminal" evidence="11">
    <location>
        <begin position="200"/>
        <end position="273"/>
    </location>
</feature>
<dbReference type="NCBIfam" id="TIGR00154">
    <property type="entry name" value="ispE"/>
    <property type="match status" value="1"/>
</dbReference>
<evidence type="ECO:0000256" key="4">
    <source>
        <dbReference type="ARBA" id="ARBA00022679"/>
    </source>
</evidence>
<evidence type="ECO:0000256" key="8">
    <source>
        <dbReference type="ARBA" id="ARBA00032554"/>
    </source>
</evidence>
<keyword evidence="4 9" id="KW-0808">Transferase</keyword>
<organism evidence="12 13">
    <name type="scientific">Candidatus Aphodoplasma excrementigallinarum</name>
    <dbReference type="NCBI Taxonomy" id="2840673"/>
    <lineage>
        <taxon>Bacteria</taxon>
        <taxon>Bacillati</taxon>
        <taxon>Bacillota</taxon>
        <taxon>Clostridia</taxon>
        <taxon>Eubacteriales</taxon>
        <taxon>Candidatus Aphodoplasma</taxon>
    </lineage>
</organism>
<feature type="active site" evidence="9">
    <location>
        <position position="11"/>
    </location>
</feature>
<evidence type="ECO:0000259" key="10">
    <source>
        <dbReference type="Pfam" id="PF00288"/>
    </source>
</evidence>
<name>A0A9D1T0W8_9FIRM</name>
<sequence length="282" mass="29815">MDKIIVNSHAKINLCLDVTGRRDDGYHEVEMIMAQCGLCDSITIEKMPSGITLKTNLGFLPTDERNIAYKAAQAFFSACGISGGAAIDIAKRIPVGAGLAGGSGNGAAVLIGLNKLYGTNLTPEQLCAIAVSLGADVPYCVLGGTMLARGIGEVLTPLPSLPRTAVVLVKPPFSVSTPSVYKKIDSTGLKRRPDAVLLTSALKQRDVSLLASNMVNVMEEVTVPMHPIVGRIKQDLLNSGALGALMSGSGPSVFALFDSYEQAKKAAAPFRKRFFTYVGWTR</sequence>
<dbReference type="InterPro" id="IPR020568">
    <property type="entry name" value="Ribosomal_Su5_D2-typ_SF"/>
</dbReference>
<evidence type="ECO:0000256" key="7">
    <source>
        <dbReference type="ARBA" id="ARBA00022840"/>
    </source>
</evidence>
<proteinExistence type="inferred from homology"/>
<feature type="domain" description="GHMP kinase N-terminal" evidence="10">
    <location>
        <begin position="66"/>
        <end position="144"/>
    </location>
</feature>
<comment type="caution">
    <text evidence="12">The sequence shown here is derived from an EMBL/GenBank/DDBJ whole genome shotgun (WGS) entry which is preliminary data.</text>
</comment>
<dbReference type="GO" id="GO:0050515">
    <property type="term" value="F:4-(cytidine 5'-diphospho)-2-C-methyl-D-erythritol kinase activity"/>
    <property type="evidence" value="ECO:0007669"/>
    <property type="project" value="UniProtKB-UniRule"/>
</dbReference>
<dbReference type="Gene3D" id="3.30.70.890">
    <property type="entry name" value="GHMP kinase, C-terminal domain"/>
    <property type="match status" value="1"/>
</dbReference>
<dbReference type="InterPro" id="IPR004424">
    <property type="entry name" value="IspE"/>
</dbReference>
<reference evidence="12" key="1">
    <citation type="submission" date="2020-10" db="EMBL/GenBank/DDBJ databases">
        <authorList>
            <person name="Gilroy R."/>
        </authorList>
    </citation>
    <scope>NUCLEOTIDE SEQUENCE</scope>
    <source>
        <strain evidence="12">4920</strain>
    </source>
</reference>
<dbReference type="SUPFAM" id="SSF54211">
    <property type="entry name" value="Ribosomal protein S5 domain 2-like"/>
    <property type="match status" value="1"/>
</dbReference>
<dbReference type="HAMAP" id="MF_00061">
    <property type="entry name" value="IspE"/>
    <property type="match status" value="1"/>
</dbReference>
<dbReference type="GO" id="GO:0005524">
    <property type="term" value="F:ATP binding"/>
    <property type="evidence" value="ECO:0007669"/>
    <property type="project" value="UniProtKB-UniRule"/>
</dbReference>
<gene>
    <name evidence="9" type="primary">ispE</name>
    <name evidence="12" type="ORF">IAC74_06035</name>
</gene>
<dbReference type="EC" id="2.7.1.148" evidence="2 9"/>
<protein>
    <recommendedName>
        <fullName evidence="3 9">4-diphosphocytidyl-2-C-methyl-D-erythritol kinase</fullName>
        <shortName evidence="9">CMK</shortName>
        <ecNumber evidence="2 9">2.7.1.148</ecNumber>
    </recommendedName>
    <alternativeName>
        <fullName evidence="8 9">4-(cytidine-5'-diphospho)-2-C-methyl-D-erythritol kinase</fullName>
    </alternativeName>
</protein>
<comment type="similarity">
    <text evidence="1 9">Belongs to the GHMP kinase family. IspE subfamily.</text>
</comment>
<dbReference type="EMBL" id="DVOF01000175">
    <property type="protein sequence ID" value="HIV03116.1"/>
    <property type="molecule type" value="Genomic_DNA"/>
</dbReference>
<dbReference type="PIRSF" id="PIRSF010376">
    <property type="entry name" value="IspE"/>
    <property type="match status" value="1"/>
</dbReference>
<evidence type="ECO:0000256" key="5">
    <source>
        <dbReference type="ARBA" id="ARBA00022741"/>
    </source>
</evidence>
<dbReference type="InterPro" id="IPR013750">
    <property type="entry name" value="GHMP_kinase_C_dom"/>
</dbReference>
<comment type="pathway">
    <text evidence="9">Isoprenoid biosynthesis; isopentenyl diphosphate biosynthesis via DXP pathway; isopentenyl diphosphate from 1-deoxy-D-xylulose 5-phosphate: step 3/6.</text>
</comment>
<keyword evidence="6 9" id="KW-0418">Kinase</keyword>
<keyword evidence="9" id="KW-0414">Isoprene biosynthesis</keyword>
<evidence type="ECO:0000256" key="9">
    <source>
        <dbReference type="HAMAP-Rule" id="MF_00061"/>
    </source>
</evidence>
<dbReference type="GO" id="GO:0019288">
    <property type="term" value="P:isopentenyl diphosphate biosynthetic process, methylerythritol 4-phosphate pathway"/>
    <property type="evidence" value="ECO:0007669"/>
    <property type="project" value="UniProtKB-UniRule"/>
</dbReference>
<evidence type="ECO:0000256" key="2">
    <source>
        <dbReference type="ARBA" id="ARBA00012052"/>
    </source>
</evidence>
<dbReference type="InterPro" id="IPR006204">
    <property type="entry name" value="GHMP_kinase_N_dom"/>
</dbReference>
<dbReference type="PANTHER" id="PTHR43527">
    <property type="entry name" value="4-DIPHOSPHOCYTIDYL-2-C-METHYL-D-ERYTHRITOL KINASE, CHLOROPLASTIC"/>
    <property type="match status" value="1"/>
</dbReference>
<evidence type="ECO:0000313" key="13">
    <source>
        <dbReference type="Proteomes" id="UP000886743"/>
    </source>
</evidence>
<feature type="binding site" evidence="9">
    <location>
        <begin position="94"/>
        <end position="104"/>
    </location>
    <ligand>
        <name>ATP</name>
        <dbReference type="ChEBI" id="CHEBI:30616"/>
    </ligand>
</feature>
<comment type="function">
    <text evidence="9">Catalyzes the phosphorylation of the position 2 hydroxy group of 4-diphosphocytidyl-2C-methyl-D-erythritol.</text>
</comment>
<dbReference type="AlphaFoldDB" id="A0A9D1T0W8"/>
<dbReference type="Pfam" id="PF00288">
    <property type="entry name" value="GHMP_kinases_N"/>
    <property type="match status" value="1"/>
</dbReference>
<comment type="catalytic activity">
    <reaction evidence="9">
        <text>4-CDP-2-C-methyl-D-erythritol + ATP = 4-CDP-2-C-methyl-D-erythritol 2-phosphate + ADP + H(+)</text>
        <dbReference type="Rhea" id="RHEA:18437"/>
        <dbReference type="ChEBI" id="CHEBI:15378"/>
        <dbReference type="ChEBI" id="CHEBI:30616"/>
        <dbReference type="ChEBI" id="CHEBI:57823"/>
        <dbReference type="ChEBI" id="CHEBI:57919"/>
        <dbReference type="ChEBI" id="CHEBI:456216"/>
        <dbReference type="EC" id="2.7.1.148"/>
    </reaction>
</comment>
<dbReference type="PANTHER" id="PTHR43527:SF2">
    <property type="entry name" value="4-DIPHOSPHOCYTIDYL-2-C-METHYL-D-ERYTHRITOL KINASE, CHLOROPLASTIC"/>
    <property type="match status" value="1"/>
</dbReference>
<dbReference type="SUPFAM" id="SSF55060">
    <property type="entry name" value="GHMP Kinase, C-terminal domain"/>
    <property type="match status" value="1"/>
</dbReference>
<dbReference type="GO" id="GO:0016114">
    <property type="term" value="P:terpenoid biosynthetic process"/>
    <property type="evidence" value="ECO:0007669"/>
    <property type="project" value="UniProtKB-UniRule"/>
</dbReference>
<feature type="active site" evidence="9">
    <location>
        <position position="136"/>
    </location>
</feature>
<keyword evidence="7 9" id="KW-0067">ATP-binding</keyword>
<evidence type="ECO:0000256" key="6">
    <source>
        <dbReference type="ARBA" id="ARBA00022777"/>
    </source>
</evidence>
<reference evidence="12" key="2">
    <citation type="journal article" date="2021" name="PeerJ">
        <title>Extensive microbial diversity within the chicken gut microbiome revealed by metagenomics and culture.</title>
        <authorList>
            <person name="Gilroy R."/>
            <person name="Ravi A."/>
            <person name="Getino M."/>
            <person name="Pursley I."/>
            <person name="Horton D.L."/>
            <person name="Alikhan N.F."/>
            <person name="Baker D."/>
            <person name="Gharbi K."/>
            <person name="Hall N."/>
            <person name="Watson M."/>
            <person name="Adriaenssens E.M."/>
            <person name="Foster-Nyarko E."/>
            <person name="Jarju S."/>
            <person name="Secka A."/>
            <person name="Antonio M."/>
            <person name="Oren A."/>
            <person name="Chaudhuri R.R."/>
            <person name="La Ragione R."/>
            <person name="Hildebrand F."/>
            <person name="Pallen M.J."/>
        </authorList>
    </citation>
    <scope>NUCLEOTIDE SEQUENCE</scope>
    <source>
        <strain evidence="12">4920</strain>
    </source>
</reference>
<accession>A0A9D1T0W8</accession>
<dbReference type="InterPro" id="IPR014721">
    <property type="entry name" value="Ribsml_uS5_D2-typ_fold_subgr"/>
</dbReference>
<dbReference type="InterPro" id="IPR036554">
    <property type="entry name" value="GHMP_kinase_C_sf"/>
</dbReference>
<keyword evidence="5 9" id="KW-0547">Nucleotide-binding</keyword>
<dbReference type="Gene3D" id="3.30.230.10">
    <property type="match status" value="1"/>
</dbReference>